<dbReference type="AlphaFoldDB" id="A0AAV9XJP2"/>
<dbReference type="Pfam" id="PF13513">
    <property type="entry name" value="HEAT_EZ"/>
    <property type="match status" value="1"/>
</dbReference>
<evidence type="ECO:0000256" key="7">
    <source>
        <dbReference type="ARBA" id="ARBA00023242"/>
    </source>
</evidence>
<dbReference type="Proteomes" id="UP001365542">
    <property type="component" value="Unassembled WGS sequence"/>
</dbReference>
<reference evidence="11 12" key="1">
    <citation type="submission" date="2019-10" db="EMBL/GenBank/DDBJ databases">
        <authorList>
            <person name="Palmer J.M."/>
        </authorList>
    </citation>
    <scope>NUCLEOTIDE SEQUENCE [LARGE SCALE GENOMIC DNA]</scope>
    <source>
        <strain evidence="11 12">TWF694</strain>
    </source>
</reference>
<dbReference type="InterPro" id="IPR011989">
    <property type="entry name" value="ARM-like"/>
</dbReference>
<dbReference type="PROSITE" id="PS50166">
    <property type="entry name" value="IMPORTIN_B_NT"/>
    <property type="match status" value="1"/>
</dbReference>
<keyword evidence="4" id="KW-0963">Cytoplasm</keyword>
<feature type="region of interest" description="Disordered" evidence="9">
    <location>
        <begin position="331"/>
        <end position="386"/>
    </location>
</feature>
<evidence type="ECO:0000259" key="10">
    <source>
        <dbReference type="PROSITE" id="PS50166"/>
    </source>
</evidence>
<accession>A0AAV9XJP2</accession>
<protein>
    <recommendedName>
        <fullName evidence="10">Importin N-terminal domain-containing protein</fullName>
    </recommendedName>
</protein>
<dbReference type="GO" id="GO:0031267">
    <property type="term" value="F:small GTPase binding"/>
    <property type="evidence" value="ECO:0007669"/>
    <property type="project" value="InterPro"/>
</dbReference>
<dbReference type="InterPro" id="IPR000357">
    <property type="entry name" value="HEAT"/>
</dbReference>
<dbReference type="EMBL" id="JAVHJO010000005">
    <property type="protein sequence ID" value="KAK6540048.1"/>
    <property type="molecule type" value="Genomic_DNA"/>
</dbReference>
<keyword evidence="12" id="KW-1185">Reference proteome</keyword>
<evidence type="ECO:0000256" key="3">
    <source>
        <dbReference type="ARBA" id="ARBA00022448"/>
    </source>
</evidence>
<dbReference type="InterPro" id="IPR040122">
    <property type="entry name" value="Importin_beta"/>
</dbReference>
<feature type="compositionally biased region" description="Acidic residues" evidence="9">
    <location>
        <begin position="377"/>
        <end position="386"/>
    </location>
</feature>
<evidence type="ECO:0000256" key="2">
    <source>
        <dbReference type="ARBA" id="ARBA00004496"/>
    </source>
</evidence>
<dbReference type="GO" id="GO:0005737">
    <property type="term" value="C:cytoplasm"/>
    <property type="evidence" value="ECO:0007669"/>
    <property type="project" value="UniProtKB-SubCell"/>
</dbReference>
<organism evidence="11 12">
    <name type="scientific">Orbilia ellipsospora</name>
    <dbReference type="NCBI Taxonomy" id="2528407"/>
    <lineage>
        <taxon>Eukaryota</taxon>
        <taxon>Fungi</taxon>
        <taxon>Dikarya</taxon>
        <taxon>Ascomycota</taxon>
        <taxon>Pezizomycotina</taxon>
        <taxon>Orbiliomycetes</taxon>
        <taxon>Orbiliales</taxon>
        <taxon>Orbiliaceae</taxon>
        <taxon>Orbilia</taxon>
    </lineage>
</organism>
<evidence type="ECO:0000256" key="9">
    <source>
        <dbReference type="SAM" id="MobiDB-lite"/>
    </source>
</evidence>
<dbReference type="FunFam" id="1.25.10.10:FF:000028">
    <property type="entry name" value="Transportin-1 isoform 1"/>
    <property type="match status" value="1"/>
</dbReference>
<feature type="domain" description="Importin N-terminal" evidence="10">
    <location>
        <begin position="31"/>
        <end position="101"/>
    </location>
</feature>
<keyword evidence="7" id="KW-0539">Nucleus</keyword>
<dbReference type="GO" id="GO:0006606">
    <property type="term" value="P:protein import into nucleus"/>
    <property type="evidence" value="ECO:0007669"/>
    <property type="project" value="InterPro"/>
</dbReference>
<feature type="compositionally biased region" description="Acidic residues" evidence="9">
    <location>
        <begin position="331"/>
        <end position="344"/>
    </location>
</feature>
<dbReference type="Pfam" id="PF02985">
    <property type="entry name" value="HEAT"/>
    <property type="match status" value="1"/>
</dbReference>
<keyword evidence="5" id="KW-0677">Repeat</keyword>
<dbReference type="InterPro" id="IPR001494">
    <property type="entry name" value="Importin-beta_N"/>
</dbReference>
<comment type="subcellular location">
    <subcellularLocation>
        <location evidence="2">Cytoplasm</location>
    </subcellularLocation>
    <subcellularLocation>
        <location evidence="1">Nucleus</location>
    </subcellularLocation>
</comment>
<dbReference type="PANTHER" id="PTHR10527">
    <property type="entry name" value="IMPORTIN BETA"/>
    <property type="match status" value="1"/>
</dbReference>
<sequence length="937" mass="104840">MQWQPQEEPLRQLVGYLADSIGPNPDRRARAGEMLQQAKQSPDICNYLCHILISPTAPPNIDTHLYPGARSAAGILLKNHLKGAWSALTPDAQSYVKQSLIVGVGDTMPQIRSLTGSLIAEVVRNAGLLQWPEILSTLIGLIDGYDNGKEVPMLTREGAMGCLAKICEDNRKSLDANYNGERPLNFLVPKFLAYTSHESNKIRAYALGTINIFISSKPAAITDNIDNLLSALTRLASDPSDEVRKSVCRSLVQLVDVQPDKIRPSLPAIIDYMIGQQNNREDEELALEAAEFWLTLGEHDLLQKELGPYLPKIIPTLLASMVYSEDDIEELGGQGDDAELEDKAEDLKPRFAKARPRLNGGTATEEDEEQNKQVSMGDDDDLSEGEIEDDDFFENVNPEDKWNLRKCSAAALDVLASVYHDNIFQIILPYLEKNLQHTEWPYQEAAVLALGAVADGCWDTVTPHLPKLIPYLLTLLDSKEPLVRQITCWTLGRYSKWTVSSNDQNFRRMYLERIIVGLLGKMLDGNKKVQEAGASAFAFLEEQTQKELTPYLEPILRQFMVAFARYKDRNRYILYDCIQTLAEHVGEAIAKPPAVNILMPPLLERYQSIRDDNQELLPLLECLSFIAQAMGEHFHLYAQPIFYRCLHLIHNNLEQGVRHRENPELPEPNKDYLITSLDLLSAIIQALLSKSLELVASTRPSFLQILLICLQDVNNEVKQSAYALLGDCAIYVYSELKPIIPQIMGHLIEELDLGKLGENEDPDTTYSVINNACWSCGEISLQKARHPQEAGMSSYVERLFTRLLAVVQTPGIPASLTENAAIALGRLGLACCEDLAPHLQDFAEPFLHTLNRVQETDEKDTAFCGLALITLSNPQAMESCLKTFFDAIAKYNSPSKQLHTLFQQVIDGYRGAITDWPSFVGGLSAQHQEKLRARYSI</sequence>
<comment type="similarity">
    <text evidence="8">Belongs to the importin beta family. Importin beta-2 subfamily.</text>
</comment>
<keyword evidence="3" id="KW-0813">Transport</keyword>
<proteinExistence type="inferred from homology"/>
<evidence type="ECO:0000313" key="11">
    <source>
        <dbReference type="EMBL" id="KAK6540048.1"/>
    </source>
</evidence>
<evidence type="ECO:0000313" key="12">
    <source>
        <dbReference type="Proteomes" id="UP001365542"/>
    </source>
</evidence>
<dbReference type="SUPFAM" id="SSF48371">
    <property type="entry name" value="ARM repeat"/>
    <property type="match status" value="1"/>
</dbReference>
<evidence type="ECO:0000256" key="5">
    <source>
        <dbReference type="ARBA" id="ARBA00022737"/>
    </source>
</evidence>
<comment type="caution">
    <text evidence="11">The sequence shown here is derived from an EMBL/GenBank/DDBJ whole genome shotgun (WGS) entry which is preliminary data.</text>
</comment>
<dbReference type="SMART" id="SM00913">
    <property type="entry name" value="IBN_N"/>
    <property type="match status" value="1"/>
</dbReference>
<gene>
    <name evidence="11" type="ORF">TWF694_008879</name>
</gene>
<dbReference type="InterPro" id="IPR016024">
    <property type="entry name" value="ARM-type_fold"/>
</dbReference>
<dbReference type="Gene3D" id="1.25.10.10">
    <property type="entry name" value="Leucine-rich Repeat Variant"/>
    <property type="match status" value="2"/>
</dbReference>
<evidence type="ECO:0000256" key="8">
    <source>
        <dbReference type="ARBA" id="ARBA00038423"/>
    </source>
</evidence>
<evidence type="ECO:0000256" key="1">
    <source>
        <dbReference type="ARBA" id="ARBA00004123"/>
    </source>
</evidence>
<dbReference type="Pfam" id="PF03810">
    <property type="entry name" value="IBN_N"/>
    <property type="match status" value="1"/>
</dbReference>
<evidence type="ECO:0000256" key="6">
    <source>
        <dbReference type="ARBA" id="ARBA00022927"/>
    </source>
</evidence>
<keyword evidence="6" id="KW-0653">Protein transport</keyword>
<dbReference type="GO" id="GO:0031981">
    <property type="term" value="C:nuclear lumen"/>
    <property type="evidence" value="ECO:0007669"/>
    <property type="project" value="UniProtKB-ARBA"/>
</dbReference>
<name>A0AAV9XJP2_9PEZI</name>
<evidence type="ECO:0000256" key="4">
    <source>
        <dbReference type="ARBA" id="ARBA00022490"/>
    </source>
</evidence>